<dbReference type="Proteomes" id="UP001234297">
    <property type="component" value="Chromosome 8"/>
</dbReference>
<name>A0ACC2LLS5_PERAE</name>
<dbReference type="EMBL" id="CM056816">
    <property type="protein sequence ID" value="KAJ8634235.1"/>
    <property type="molecule type" value="Genomic_DNA"/>
</dbReference>
<proteinExistence type="predicted"/>
<accession>A0ACC2LLS5</accession>
<evidence type="ECO:0000313" key="2">
    <source>
        <dbReference type="Proteomes" id="UP001234297"/>
    </source>
</evidence>
<gene>
    <name evidence="1" type="ORF">MRB53_027571</name>
</gene>
<reference evidence="1 2" key="1">
    <citation type="journal article" date="2022" name="Hortic Res">
        <title>A haplotype resolved chromosomal level avocado genome allows analysis of novel avocado genes.</title>
        <authorList>
            <person name="Nath O."/>
            <person name="Fletcher S.J."/>
            <person name="Hayward A."/>
            <person name="Shaw L.M."/>
            <person name="Masouleh A.K."/>
            <person name="Furtado A."/>
            <person name="Henry R.J."/>
            <person name="Mitter N."/>
        </authorList>
    </citation>
    <scope>NUCLEOTIDE SEQUENCE [LARGE SCALE GENOMIC DNA]</scope>
    <source>
        <strain evidence="2">cv. Hass</strain>
    </source>
</reference>
<keyword evidence="2" id="KW-1185">Reference proteome</keyword>
<comment type="caution">
    <text evidence="1">The sequence shown here is derived from an EMBL/GenBank/DDBJ whole genome shotgun (WGS) entry which is preliminary data.</text>
</comment>
<organism evidence="1 2">
    <name type="scientific">Persea americana</name>
    <name type="common">Avocado</name>
    <dbReference type="NCBI Taxonomy" id="3435"/>
    <lineage>
        <taxon>Eukaryota</taxon>
        <taxon>Viridiplantae</taxon>
        <taxon>Streptophyta</taxon>
        <taxon>Embryophyta</taxon>
        <taxon>Tracheophyta</taxon>
        <taxon>Spermatophyta</taxon>
        <taxon>Magnoliopsida</taxon>
        <taxon>Magnoliidae</taxon>
        <taxon>Laurales</taxon>
        <taxon>Lauraceae</taxon>
        <taxon>Persea</taxon>
    </lineage>
</organism>
<sequence length="435" mass="48991">MSREREETSPIDSNEENGRVAGRRRLVGDLNVGPVEVVEPQDADYSYVPPLSDDLALMILARVPLWEQRKLCFVNNRYLGLLRSDELYKIRREIGAKETLVFFLSSGESHWWVVNPRTSRSRILPVLRSDLCFEAGDKESLCVGSHLLVSGREYQGLVIWRYELAMNRWIKGPSMINPRCLFASANCENFACVAGGVVNGSPDVSNFAEKYDPESKSWEQLPGMIRCRKLCSGCYMDTKFYVIGGVDEQGKDLTCGEFYDVEKNTWVLVPDMIKEAPSAFSRSPPLIAVANNQLYSLDPLTNQLQVYLKESNSWKVLGDAPVKVNMGWGVAFKSLGDELLVIGAAEHSPTGHARMMMFRCCPDAGANHLQWQYVETNGNYTSAFIFNCSVMQETWSIYWEMITCLAFLINIFIACGVSPKRIEDKDDDNNEDGGD</sequence>
<protein>
    <submittedName>
        <fullName evidence="1">Uncharacterized protein</fullName>
    </submittedName>
</protein>
<evidence type="ECO:0000313" key="1">
    <source>
        <dbReference type="EMBL" id="KAJ8634235.1"/>
    </source>
</evidence>